<proteinExistence type="predicted"/>
<organism evidence="1 2">
    <name type="scientific">Roseovarius aestuarii</name>
    <dbReference type="NCBI Taxonomy" id="475083"/>
    <lineage>
        <taxon>Bacteria</taxon>
        <taxon>Pseudomonadati</taxon>
        <taxon>Pseudomonadota</taxon>
        <taxon>Alphaproteobacteria</taxon>
        <taxon>Rhodobacterales</taxon>
        <taxon>Roseobacteraceae</taxon>
        <taxon>Roseovarius</taxon>
    </lineage>
</organism>
<reference evidence="1 2" key="1">
    <citation type="submission" date="2017-03" db="EMBL/GenBank/DDBJ databases">
        <authorList>
            <person name="Afonso C.L."/>
            <person name="Miller P.J."/>
            <person name="Scott M.A."/>
            <person name="Spackman E."/>
            <person name="Goraichik I."/>
            <person name="Dimitrov K.M."/>
            <person name="Suarez D.L."/>
            <person name="Swayne D.E."/>
        </authorList>
    </citation>
    <scope>NUCLEOTIDE SEQUENCE [LARGE SCALE GENOMIC DNA]</scope>
    <source>
        <strain evidence="1 2">CECT 7745</strain>
    </source>
</reference>
<evidence type="ECO:0000313" key="2">
    <source>
        <dbReference type="Proteomes" id="UP000193224"/>
    </source>
</evidence>
<dbReference type="EMBL" id="FWXB01000001">
    <property type="protein sequence ID" value="SMC10374.1"/>
    <property type="molecule type" value="Genomic_DNA"/>
</dbReference>
<name>A0A1X7BLE9_9RHOB</name>
<protein>
    <submittedName>
        <fullName evidence="1">Uncharacterized protein</fullName>
    </submittedName>
</protein>
<sequence length="63" mass="6572">MRKHLFAVTPTTGQGLSNGVRSAHAVQFCAQGTQPLGDVPQPPDPMGVGKSAACRICLLAARR</sequence>
<gene>
    <name evidence="1" type="ORF">ROA7745_00180</name>
</gene>
<accession>A0A1X7BLE9</accession>
<keyword evidence="2" id="KW-1185">Reference proteome</keyword>
<dbReference type="AlphaFoldDB" id="A0A1X7BLE9"/>
<dbReference type="Proteomes" id="UP000193224">
    <property type="component" value="Unassembled WGS sequence"/>
</dbReference>
<evidence type="ECO:0000313" key="1">
    <source>
        <dbReference type="EMBL" id="SMC10374.1"/>
    </source>
</evidence>